<proteinExistence type="predicted"/>
<evidence type="ECO:0000256" key="1">
    <source>
        <dbReference type="SAM" id="Phobius"/>
    </source>
</evidence>
<keyword evidence="1" id="KW-0472">Membrane</keyword>
<name>A0A1F7UGE1_9BACT</name>
<evidence type="ECO:0000313" key="2">
    <source>
        <dbReference type="EMBL" id="OGL77342.1"/>
    </source>
</evidence>
<reference evidence="2 3" key="1">
    <citation type="journal article" date="2016" name="Nat. Commun.">
        <title>Thousands of microbial genomes shed light on interconnected biogeochemical processes in an aquifer system.</title>
        <authorList>
            <person name="Anantharaman K."/>
            <person name="Brown C.T."/>
            <person name="Hug L.A."/>
            <person name="Sharon I."/>
            <person name="Castelle C.J."/>
            <person name="Probst A.J."/>
            <person name="Thomas B.C."/>
            <person name="Singh A."/>
            <person name="Wilkins M.J."/>
            <person name="Karaoz U."/>
            <person name="Brodie E.L."/>
            <person name="Williams K.H."/>
            <person name="Hubbard S.S."/>
            <person name="Banfield J.F."/>
        </authorList>
    </citation>
    <scope>NUCLEOTIDE SEQUENCE [LARGE SCALE GENOMIC DNA]</scope>
</reference>
<sequence>MALVLTRSQSSTLADFCNDVVKGMLLGVVANQILPSDSPLGIRTVISLAGVIFTVIFLYVALHFSKQEEL</sequence>
<feature type="transmembrane region" description="Helical" evidence="1">
    <location>
        <begin position="40"/>
        <end position="62"/>
    </location>
</feature>
<keyword evidence="1" id="KW-0812">Transmembrane</keyword>
<dbReference type="EMBL" id="MGEF01000061">
    <property type="protein sequence ID" value="OGL77342.1"/>
    <property type="molecule type" value="Genomic_DNA"/>
</dbReference>
<protein>
    <submittedName>
        <fullName evidence="2">Uncharacterized protein</fullName>
    </submittedName>
</protein>
<keyword evidence="1" id="KW-1133">Transmembrane helix</keyword>
<evidence type="ECO:0000313" key="3">
    <source>
        <dbReference type="Proteomes" id="UP000176604"/>
    </source>
</evidence>
<dbReference type="AlphaFoldDB" id="A0A1F7UGE1"/>
<comment type="caution">
    <text evidence="2">The sequence shown here is derived from an EMBL/GenBank/DDBJ whole genome shotgun (WGS) entry which is preliminary data.</text>
</comment>
<gene>
    <name evidence="2" type="ORF">A3J43_03045</name>
</gene>
<organism evidence="2 3">
    <name type="scientific">Candidatus Uhrbacteria bacterium RIFCSPHIGHO2_12_FULL_54_23</name>
    <dbReference type="NCBI Taxonomy" id="1802397"/>
    <lineage>
        <taxon>Bacteria</taxon>
        <taxon>Candidatus Uhriibacteriota</taxon>
    </lineage>
</organism>
<accession>A0A1F7UGE1</accession>
<dbReference type="Proteomes" id="UP000176604">
    <property type="component" value="Unassembled WGS sequence"/>
</dbReference>